<dbReference type="GeneID" id="57366100"/>
<dbReference type="Proteomes" id="UP001280415">
    <property type="component" value="Unassembled WGS sequence"/>
</dbReference>
<dbReference type="KEGG" id="paci:A4V11_02705"/>
<dbReference type="Proteomes" id="UP001280897">
    <property type="component" value="Unassembled WGS sequence"/>
</dbReference>
<evidence type="ECO:0000313" key="4">
    <source>
        <dbReference type="Proteomes" id="UP001280897"/>
    </source>
</evidence>
<dbReference type="InterPro" id="IPR016979">
    <property type="entry name" value="DUF2129"/>
</dbReference>
<protein>
    <submittedName>
        <fullName evidence="2">YlbG family protein</fullName>
    </submittedName>
</protein>
<sequence>MEITERQSIVIFFSHLKKVTALKKLGDINYLSKEMHYLILYVNRADAAETLKKIRSFNFVRTAYISPRADLRVNYDEDYTITEEDEQ</sequence>
<proteinExistence type="predicted"/>
<evidence type="ECO:0000256" key="1">
    <source>
        <dbReference type="ARBA" id="ARBA00022490"/>
    </source>
</evidence>
<name>A0AAN5YBK7_PEDAC</name>
<reference evidence="2" key="2">
    <citation type="submission" date="2023-10" db="EMBL/GenBank/DDBJ databases">
        <authorList>
            <person name="Khurajog B."/>
        </authorList>
    </citation>
    <scope>NUCLEOTIDE SEQUENCE</scope>
    <source>
        <strain evidence="3">BF14</strain>
        <strain evidence="2">BF9</strain>
    </source>
</reference>
<evidence type="ECO:0000313" key="3">
    <source>
        <dbReference type="EMBL" id="MDV2910768.1"/>
    </source>
</evidence>
<gene>
    <name evidence="2" type="ORF">R0G89_02480</name>
    <name evidence="3" type="ORF">R0H03_02640</name>
</gene>
<dbReference type="AlphaFoldDB" id="A0AAN5YBK7"/>
<dbReference type="RefSeq" id="WP_002830479.1">
    <property type="nucleotide sequence ID" value="NZ_BJMF01000004.1"/>
</dbReference>
<dbReference type="EMBL" id="JAWJAV010000001">
    <property type="protein sequence ID" value="MDV2620603.1"/>
    <property type="molecule type" value="Genomic_DNA"/>
</dbReference>
<evidence type="ECO:0000313" key="2">
    <source>
        <dbReference type="EMBL" id="MDV2620603.1"/>
    </source>
</evidence>
<dbReference type="Pfam" id="PF09902">
    <property type="entry name" value="DUF2129"/>
    <property type="match status" value="1"/>
</dbReference>
<reference evidence="2" key="1">
    <citation type="journal article" date="2023" name="PeerJ">
        <title>Selection and evaluation of lactic acid bacteria from chicken feces in Thailand as potential probiotics.</title>
        <authorList>
            <person name="Khurajog B."/>
            <person name="Disastra Y."/>
            <person name="Lawwyne L.D."/>
            <person name="Sirichokchatchawan W."/>
            <person name="Niyomtham W."/>
            <person name="Yindee J."/>
            <person name="Hampson D.J."/>
            <person name="Prapasarakul N."/>
        </authorList>
    </citation>
    <scope>NUCLEOTIDE SEQUENCE</scope>
    <source>
        <strain evidence="3">BF14</strain>
        <strain evidence="2">BF9</strain>
    </source>
</reference>
<accession>A0AAN5YBK7</accession>
<comment type="caution">
    <text evidence="2">The sequence shown here is derived from an EMBL/GenBank/DDBJ whole genome shotgun (WGS) entry which is preliminary data.</text>
</comment>
<organism evidence="2 4">
    <name type="scientific">Pediococcus acidilactici</name>
    <dbReference type="NCBI Taxonomy" id="1254"/>
    <lineage>
        <taxon>Bacteria</taxon>
        <taxon>Bacillati</taxon>
        <taxon>Bacillota</taxon>
        <taxon>Bacilli</taxon>
        <taxon>Lactobacillales</taxon>
        <taxon>Lactobacillaceae</taxon>
        <taxon>Pediococcus</taxon>
        <taxon>Pediococcus acidilactici group</taxon>
    </lineage>
</organism>
<dbReference type="EMBL" id="JAWJAX010000002">
    <property type="protein sequence ID" value="MDV2910768.1"/>
    <property type="molecule type" value="Genomic_DNA"/>
</dbReference>
<keyword evidence="1" id="KW-0963">Cytoplasm</keyword>